<protein>
    <submittedName>
        <fullName evidence="1">Uncharacterized protein</fullName>
    </submittedName>
</protein>
<gene>
    <name evidence="1" type="ORF">NCTC12993_07532</name>
</gene>
<dbReference type="Proteomes" id="UP000401081">
    <property type="component" value="Unassembled WGS sequence"/>
</dbReference>
<keyword evidence="2" id="KW-1185">Reference proteome</keyword>
<name>A0A485D1E0_KLUCR</name>
<dbReference type="EMBL" id="CAADJD010000034">
    <property type="protein sequence ID" value="VFS90906.1"/>
    <property type="molecule type" value="Genomic_DNA"/>
</dbReference>
<proteinExistence type="predicted"/>
<reference evidence="1 2" key="1">
    <citation type="submission" date="2019-03" db="EMBL/GenBank/DDBJ databases">
        <authorList>
            <consortium name="Pathogen Informatics"/>
        </authorList>
    </citation>
    <scope>NUCLEOTIDE SEQUENCE [LARGE SCALE GENOMIC DNA]</scope>
    <source>
        <strain evidence="1 2">NCTC12993</strain>
    </source>
</reference>
<dbReference type="AlphaFoldDB" id="A0A485D1E0"/>
<evidence type="ECO:0000313" key="2">
    <source>
        <dbReference type="Proteomes" id="UP000401081"/>
    </source>
</evidence>
<sequence>MTDSLFTQPQPQDRYRRTTDPVLQLENINVTFDAFRALTKSVAVDWRWRAALRDWPQRRGENHADGCHHRQNPTR</sequence>
<evidence type="ECO:0000313" key="1">
    <source>
        <dbReference type="EMBL" id="VFS90906.1"/>
    </source>
</evidence>
<accession>A0A485D1E0</accession>
<organism evidence="1 2">
    <name type="scientific">Kluyvera cryocrescens</name>
    <name type="common">Kluyvera citrophila</name>
    <dbReference type="NCBI Taxonomy" id="580"/>
    <lineage>
        <taxon>Bacteria</taxon>
        <taxon>Pseudomonadati</taxon>
        <taxon>Pseudomonadota</taxon>
        <taxon>Gammaproteobacteria</taxon>
        <taxon>Enterobacterales</taxon>
        <taxon>Enterobacteriaceae</taxon>
        <taxon>Kluyvera</taxon>
    </lineage>
</organism>